<protein>
    <recommendedName>
        <fullName evidence="5">Peptidase M50B-like-domain-containing protein</fullName>
    </recommendedName>
</protein>
<dbReference type="OrthoDB" id="40823at2759"/>
<proteinExistence type="predicted"/>
<keyword evidence="2" id="KW-0812">Transmembrane</keyword>
<gene>
    <name evidence="3" type="ORF">SEMRO_112_G055630.1</name>
</gene>
<comment type="caution">
    <text evidence="3">The sequence shown here is derived from an EMBL/GenBank/DDBJ whole genome shotgun (WGS) entry which is preliminary data.</text>
</comment>
<feature type="transmembrane region" description="Helical" evidence="2">
    <location>
        <begin position="203"/>
        <end position="220"/>
    </location>
</feature>
<dbReference type="Proteomes" id="UP001153069">
    <property type="component" value="Unassembled WGS sequence"/>
</dbReference>
<dbReference type="EMBL" id="CAICTM010000111">
    <property type="protein sequence ID" value="CAB9501567.1"/>
    <property type="molecule type" value="Genomic_DNA"/>
</dbReference>
<accession>A0A9N8H6H5</accession>
<feature type="region of interest" description="Disordered" evidence="1">
    <location>
        <begin position="1"/>
        <end position="27"/>
    </location>
</feature>
<feature type="transmembrane region" description="Helical" evidence="2">
    <location>
        <begin position="175"/>
        <end position="194"/>
    </location>
</feature>
<dbReference type="InterPro" id="IPR049500">
    <property type="entry name" value="Peptidase_M50B-like"/>
</dbReference>
<feature type="transmembrane region" description="Helical" evidence="2">
    <location>
        <begin position="105"/>
        <end position="125"/>
    </location>
</feature>
<evidence type="ECO:0000313" key="3">
    <source>
        <dbReference type="EMBL" id="CAB9501567.1"/>
    </source>
</evidence>
<keyword evidence="4" id="KW-1185">Reference proteome</keyword>
<keyword evidence="2" id="KW-0472">Membrane</keyword>
<reference evidence="3" key="1">
    <citation type="submission" date="2020-06" db="EMBL/GenBank/DDBJ databases">
        <authorList>
            <consortium name="Plant Systems Biology data submission"/>
        </authorList>
    </citation>
    <scope>NUCLEOTIDE SEQUENCE</scope>
    <source>
        <strain evidence="3">D6</strain>
    </source>
</reference>
<dbReference type="AlphaFoldDB" id="A0A9N8H6H5"/>
<dbReference type="PANTHER" id="PTHR33979">
    <property type="entry name" value="OS02G0221600 PROTEIN"/>
    <property type="match status" value="1"/>
</dbReference>
<evidence type="ECO:0000313" key="4">
    <source>
        <dbReference type="Proteomes" id="UP001153069"/>
    </source>
</evidence>
<evidence type="ECO:0008006" key="5">
    <source>
        <dbReference type="Google" id="ProtNLM"/>
    </source>
</evidence>
<feature type="transmembrane region" description="Helical" evidence="2">
    <location>
        <begin position="226"/>
        <end position="243"/>
    </location>
</feature>
<feature type="transmembrane region" description="Helical" evidence="2">
    <location>
        <begin position="300"/>
        <end position="321"/>
    </location>
</feature>
<feature type="compositionally biased region" description="Low complexity" evidence="1">
    <location>
        <begin position="10"/>
        <end position="26"/>
    </location>
</feature>
<organism evidence="3 4">
    <name type="scientific">Seminavis robusta</name>
    <dbReference type="NCBI Taxonomy" id="568900"/>
    <lineage>
        <taxon>Eukaryota</taxon>
        <taxon>Sar</taxon>
        <taxon>Stramenopiles</taxon>
        <taxon>Ochrophyta</taxon>
        <taxon>Bacillariophyta</taxon>
        <taxon>Bacillariophyceae</taxon>
        <taxon>Bacillariophycidae</taxon>
        <taxon>Naviculales</taxon>
        <taxon>Naviculaceae</taxon>
        <taxon>Seminavis</taxon>
    </lineage>
</organism>
<dbReference type="Pfam" id="PF13398">
    <property type="entry name" value="Peptidase_M50B"/>
    <property type="match status" value="1"/>
</dbReference>
<evidence type="ECO:0000256" key="2">
    <source>
        <dbReference type="SAM" id="Phobius"/>
    </source>
</evidence>
<dbReference type="PANTHER" id="PTHR33979:SF2">
    <property type="entry name" value="PEPTIDASE M50B-LIKE-DOMAIN-CONTAINING PROTEIN"/>
    <property type="match status" value="1"/>
</dbReference>
<sequence length="378" mass="40777">MASGTPEWLSEPSPSNNNKSSSTTVKTNDEALPGWAVDVENQAAPNNNNLQPVTVGTETAAPPIAIATANVNTGNDNRTKSAAATASEQTWGEYFWGTFQRDGRLLLITLLILIVLNIPFIKWALYPFSIFSTWIHELCHGLAAILAGGSIVKLEIFPDTSGLATTAVKGSRRGFVVSAGYQGTAVIGCLLLVCRRTKRGPRFWTMALAFMMILSVLIWIRNAFGICFILLLGFVLGCVAWKLPSTHMRNVFICLAVTTCMNAITSVQDLFGTNHVVNGEASGGTDAHTMADIKGGTHTLWAMIWLFLALVLTMVGFLFAVPGPDEVADFTWCGVCQDLGLFRCCNAPGQRYISRLYRASTNNGGGGDNNNDNNNNNS</sequence>
<keyword evidence="2" id="KW-1133">Transmembrane helix</keyword>
<name>A0A9N8H6H5_9STRA</name>
<evidence type="ECO:0000256" key="1">
    <source>
        <dbReference type="SAM" id="MobiDB-lite"/>
    </source>
</evidence>